<gene>
    <name evidence="2" type="ORF">PFFVO_02626</name>
</gene>
<name>A0A024V980_PLAFA</name>
<feature type="compositionally biased region" description="Basic and acidic residues" evidence="1">
    <location>
        <begin position="48"/>
        <end position="67"/>
    </location>
</feature>
<reference evidence="2 3" key="2">
    <citation type="submission" date="2013-02" db="EMBL/GenBank/DDBJ databases">
        <title>The Genome Sequence of Plasmodium falciparum Vietnam Oak-Knoll (FVO).</title>
        <authorList>
            <consortium name="The Broad Institute Genome Sequencing Platform"/>
            <consortium name="The Broad Institute Genome Sequencing Center for Infectious Disease"/>
            <person name="Neafsey D."/>
            <person name="Cheeseman I."/>
            <person name="Volkman S."/>
            <person name="Adams J."/>
            <person name="Walker B."/>
            <person name="Young S.K."/>
            <person name="Zeng Q."/>
            <person name="Gargeya S."/>
            <person name="Fitzgerald M."/>
            <person name="Haas B."/>
            <person name="Abouelleil A."/>
            <person name="Alvarado L."/>
            <person name="Arachchi H.M."/>
            <person name="Berlin A.M."/>
            <person name="Chapman S.B."/>
            <person name="Dewar J."/>
            <person name="Goldberg J."/>
            <person name="Griggs A."/>
            <person name="Gujja S."/>
            <person name="Hansen M."/>
            <person name="Howarth C."/>
            <person name="Imamovic A."/>
            <person name="Larimer J."/>
            <person name="McCowan C."/>
            <person name="Murphy C."/>
            <person name="Neiman D."/>
            <person name="Pearson M."/>
            <person name="Priest M."/>
            <person name="Roberts A."/>
            <person name="Saif S."/>
            <person name="Shea T."/>
            <person name="Sisk P."/>
            <person name="Sykes S."/>
            <person name="Wortman J."/>
            <person name="Nusbaum C."/>
            <person name="Birren B."/>
        </authorList>
    </citation>
    <scope>NUCLEOTIDE SEQUENCE [LARGE SCALE GENOMIC DNA]</scope>
    <source>
        <strain evidence="3">Vietnam Oak-Knoll (FVO)</strain>
    </source>
</reference>
<dbReference type="OrthoDB" id="377258at2759"/>
<dbReference type="Proteomes" id="UP000030690">
    <property type="component" value="Unassembled WGS sequence"/>
</dbReference>
<reference evidence="2 3" key="1">
    <citation type="submission" date="2013-02" db="EMBL/GenBank/DDBJ databases">
        <title>The Genome Annotation of Plasmodium falciparum Vietnam Oak-Knoll (FVO).</title>
        <authorList>
            <consortium name="The Broad Institute Genome Sequencing Platform"/>
            <consortium name="The Broad Institute Genome Sequencing Center for Infectious Disease"/>
            <person name="Neafsey D."/>
            <person name="Hoffman S."/>
            <person name="Volkman S."/>
            <person name="Rosenthal P."/>
            <person name="Walker B."/>
            <person name="Young S.K."/>
            <person name="Zeng Q."/>
            <person name="Gargeya S."/>
            <person name="Fitzgerald M."/>
            <person name="Haas B."/>
            <person name="Abouelleil A."/>
            <person name="Allen A.W."/>
            <person name="Alvarado L."/>
            <person name="Arachchi H.M."/>
            <person name="Berlin A.M."/>
            <person name="Chapman S.B."/>
            <person name="Gainer-Dewar J."/>
            <person name="Goldberg J."/>
            <person name="Griggs A."/>
            <person name="Gujja S."/>
            <person name="Hansen M."/>
            <person name="Howarth C."/>
            <person name="Imamovic A."/>
            <person name="Ireland A."/>
            <person name="Larimer J."/>
            <person name="McCowan C."/>
            <person name="Murphy C."/>
            <person name="Pearson M."/>
            <person name="Poon T.W."/>
            <person name="Priest M."/>
            <person name="Roberts A."/>
            <person name="Saif S."/>
            <person name="Shea T."/>
            <person name="Sisk P."/>
            <person name="Sykes S."/>
            <person name="Wortman J."/>
            <person name="Nusbaum C."/>
            <person name="Birren B."/>
        </authorList>
    </citation>
    <scope>NUCLEOTIDE SEQUENCE [LARGE SCALE GENOMIC DNA]</scope>
    <source>
        <strain evidence="3">Vietnam Oak-Knoll (FVO)</strain>
    </source>
</reference>
<accession>A0A024V980</accession>
<evidence type="ECO:0000256" key="1">
    <source>
        <dbReference type="SAM" id="MobiDB-lite"/>
    </source>
</evidence>
<proteinExistence type="predicted"/>
<feature type="region of interest" description="Disordered" evidence="1">
    <location>
        <begin position="41"/>
        <end position="67"/>
    </location>
</feature>
<organism evidence="2 3">
    <name type="scientific">Plasmodium falciparum Vietnam Oak-Knoll</name>
    <name type="common">FVO</name>
    <dbReference type="NCBI Taxonomy" id="1036723"/>
    <lineage>
        <taxon>Eukaryota</taxon>
        <taxon>Sar</taxon>
        <taxon>Alveolata</taxon>
        <taxon>Apicomplexa</taxon>
        <taxon>Aconoidasida</taxon>
        <taxon>Haemosporida</taxon>
        <taxon>Plasmodiidae</taxon>
        <taxon>Plasmodium</taxon>
        <taxon>Plasmodium (Laverania)</taxon>
    </lineage>
</organism>
<dbReference type="EMBL" id="KI925078">
    <property type="protein sequence ID" value="ETW18730.1"/>
    <property type="molecule type" value="Genomic_DNA"/>
</dbReference>
<dbReference type="AlphaFoldDB" id="A0A024V980"/>
<evidence type="ECO:0000313" key="2">
    <source>
        <dbReference type="EMBL" id="ETW18730.1"/>
    </source>
</evidence>
<evidence type="ECO:0000313" key="3">
    <source>
        <dbReference type="Proteomes" id="UP000030690"/>
    </source>
</evidence>
<sequence length="151" mass="17526">MLSIASTFGSYFFSSCSVDYLNNESANKFSSYDEKINFRRKRNVSSSSKDDKININNDHDKILNESDDSHDINKNLDNLEYATQNNNKGNIYEEEHIGINNEKEKNIDHHQEVQSSSNTIFGKKKIYTRQITAFLLYSELCIYLSTLYNII</sequence>
<protein>
    <submittedName>
        <fullName evidence="2">Uncharacterized protein</fullName>
    </submittedName>
</protein>